<dbReference type="Proteomes" id="UP000042394">
    <property type="component" value="Unassembled WGS sequence"/>
</dbReference>
<organism evidence="2 4">
    <name type="scientific">Salmonella enterica subsp. enterica serovar Bovismorbificans</name>
    <dbReference type="NCBI Taxonomy" id="58097"/>
    <lineage>
        <taxon>Bacteria</taxon>
        <taxon>Pseudomonadati</taxon>
        <taxon>Pseudomonadota</taxon>
        <taxon>Gammaproteobacteria</taxon>
        <taxon>Enterobacterales</taxon>
        <taxon>Enterobacteriaceae</taxon>
        <taxon>Salmonella</taxon>
    </lineage>
</organism>
<evidence type="ECO:0000313" key="2">
    <source>
        <dbReference type="EMBL" id="CNU52084.1"/>
    </source>
</evidence>
<sequence length="142" mass="15494">MFEVIAEAEVAQHFEESMVTCSVSDVFQIVVFTPRAYATLGSGCTGIITFIEPKENILELVHPGIGKQQSGVIVRHQGTAGNYLMPFTMEKVEKRLTDLSGALAHNYPEIKLHFILQAASALAASFPVTRSRGSLAALMRLE</sequence>
<protein>
    <submittedName>
        <fullName evidence="2">Uncharacterized protein</fullName>
    </submittedName>
</protein>
<dbReference type="AntiFam" id="ANF00074">
    <property type="entry name" value="Shadow ORF (opposite alaS)"/>
</dbReference>
<evidence type="ECO:0000313" key="1">
    <source>
        <dbReference type="EMBL" id="CNU27827.1"/>
    </source>
</evidence>
<evidence type="ECO:0000313" key="4">
    <source>
        <dbReference type="Proteomes" id="UP000042394"/>
    </source>
</evidence>
<dbReference type="EMBL" id="CQPA01000016">
    <property type="protein sequence ID" value="CNU27827.1"/>
    <property type="molecule type" value="Genomic_DNA"/>
</dbReference>
<dbReference type="Proteomes" id="UP000041314">
    <property type="component" value="Unassembled WGS sequence"/>
</dbReference>
<name>A0A655D9C2_SALET</name>
<reference evidence="3 4" key="1">
    <citation type="submission" date="2015-03" db="EMBL/GenBank/DDBJ databases">
        <authorList>
            <consortium name="Pathogen Informatics"/>
        </authorList>
    </citation>
    <scope>NUCLEOTIDE SEQUENCE [LARGE SCALE GENOMIC DNA]</scope>
    <source>
        <strain evidence="1 3">A1104</strain>
        <strain evidence="2 4">D4891</strain>
    </source>
</reference>
<gene>
    <name evidence="1" type="ORF">ERS008198_02378</name>
    <name evidence="2" type="ORF">ERS008207_02884</name>
</gene>
<evidence type="ECO:0000313" key="3">
    <source>
        <dbReference type="Proteomes" id="UP000041314"/>
    </source>
</evidence>
<dbReference type="AlphaFoldDB" id="A0A655D9C2"/>
<proteinExistence type="predicted"/>
<accession>A0A655D9C2</accession>
<dbReference type="EMBL" id="CQPD01000029">
    <property type="protein sequence ID" value="CNU52084.1"/>
    <property type="molecule type" value="Genomic_DNA"/>
</dbReference>